<dbReference type="Pfam" id="PF00026">
    <property type="entry name" value="Asp"/>
    <property type="match status" value="1"/>
</dbReference>
<dbReference type="InterPro" id="IPR001969">
    <property type="entry name" value="Aspartic_peptidase_AS"/>
</dbReference>
<dbReference type="Gene3D" id="2.40.70.10">
    <property type="entry name" value="Acid Proteases"/>
    <property type="match status" value="2"/>
</dbReference>
<dbReference type="Proteomes" id="UP000270094">
    <property type="component" value="Unassembled WGS sequence"/>
</dbReference>
<comment type="similarity">
    <text evidence="1">Belongs to the peptidase A1 family.</text>
</comment>
<feature type="transmembrane region" description="Helical" evidence="2">
    <location>
        <begin position="28"/>
        <end position="47"/>
    </location>
</feature>
<evidence type="ECO:0000313" key="4">
    <source>
        <dbReference type="EMBL" id="VDM79569.1"/>
    </source>
</evidence>
<keyword evidence="2" id="KW-0472">Membrane</keyword>
<accession>A0A3P7JIG2</accession>
<protein>
    <recommendedName>
        <fullName evidence="3">Peptidase A1 domain-containing protein</fullName>
    </recommendedName>
</protein>
<dbReference type="PANTHER" id="PTHR47966">
    <property type="entry name" value="BETA-SITE APP-CLEAVING ENZYME, ISOFORM A-RELATED"/>
    <property type="match status" value="1"/>
</dbReference>
<dbReference type="InterPro" id="IPR033121">
    <property type="entry name" value="PEPTIDASE_A1"/>
</dbReference>
<keyword evidence="2" id="KW-1133">Transmembrane helix</keyword>
<dbReference type="InterPro" id="IPR021109">
    <property type="entry name" value="Peptidase_aspartic_dom_sf"/>
</dbReference>
<dbReference type="PROSITE" id="PS00141">
    <property type="entry name" value="ASP_PROTEASE"/>
    <property type="match status" value="1"/>
</dbReference>
<evidence type="ECO:0000313" key="5">
    <source>
        <dbReference type="Proteomes" id="UP000270094"/>
    </source>
</evidence>
<dbReference type="SUPFAM" id="SSF50630">
    <property type="entry name" value="Acid proteases"/>
    <property type="match status" value="1"/>
</dbReference>
<proteinExistence type="inferred from homology"/>
<dbReference type="InterPro" id="IPR034164">
    <property type="entry name" value="Pepsin-like_dom"/>
</dbReference>
<reference evidence="4 5" key="1">
    <citation type="submission" date="2018-11" db="EMBL/GenBank/DDBJ databases">
        <authorList>
            <consortium name="Pathogen Informatics"/>
        </authorList>
    </citation>
    <scope>NUCLEOTIDE SEQUENCE [LARGE SCALE GENOMIC DNA]</scope>
</reference>
<gene>
    <name evidence="4" type="ORF">SVUK_LOCUS14567</name>
</gene>
<dbReference type="EMBL" id="UYYB01105592">
    <property type="protein sequence ID" value="VDM79569.1"/>
    <property type="molecule type" value="Genomic_DNA"/>
</dbReference>
<evidence type="ECO:0000256" key="1">
    <source>
        <dbReference type="ARBA" id="ARBA00007447"/>
    </source>
</evidence>
<dbReference type="PANTHER" id="PTHR47966:SF8">
    <property type="entry name" value="ASPARTIC PROTEASE 1-RELATED"/>
    <property type="match status" value="1"/>
</dbReference>
<name>A0A3P7JIG2_STRVU</name>
<dbReference type="InterPro" id="IPR001461">
    <property type="entry name" value="Aspartic_peptidase_A1"/>
</dbReference>
<dbReference type="AlphaFoldDB" id="A0A3P7JIG2"/>
<dbReference type="GO" id="GO:0006508">
    <property type="term" value="P:proteolysis"/>
    <property type="evidence" value="ECO:0007669"/>
    <property type="project" value="InterPro"/>
</dbReference>
<keyword evidence="5" id="KW-1185">Reference proteome</keyword>
<sequence>MGTSFAVEALAQVVYKQLKPICLGPSKSLQMIRLLFLFATLLAALYAKSFTMPTRSSGSLRAKMISKGQYQQYLKNQRTRRLQIFKGSQPFIDYADDFYLGEVQIGTPAQNMTLVLDTGSSNLWVIDDACQSAACNGNTESGYIKHKFETSESKTFKKESRSFSMSYGSGSCNGYLATDAVSFAGMMIFSWHMMNLQDI</sequence>
<dbReference type="PROSITE" id="PS51767">
    <property type="entry name" value="PEPTIDASE_A1"/>
    <property type="match status" value="1"/>
</dbReference>
<dbReference type="CDD" id="cd05471">
    <property type="entry name" value="pepsin_like"/>
    <property type="match status" value="1"/>
</dbReference>
<keyword evidence="2" id="KW-0812">Transmembrane</keyword>
<feature type="domain" description="Peptidase A1" evidence="3">
    <location>
        <begin position="99"/>
        <end position="199"/>
    </location>
</feature>
<evidence type="ECO:0000256" key="2">
    <source>
        <dbReference type="SAM" id="Phobius"/>
    </source>
</evidence>
<dbReference type="GO" id="GO:0004190">
    <property type="term" value="F:aspartic-type endopeptidase activity"/>
    <property type="evidence" value="ECO:0007669"/>
    <property type="project" value="InterPro"/>
</dbReference>
<dbReference type="OrthoDB" id="5842090at2759"/>
<dbReference type="GO" id="GO:0005764">
    <property type="term" value="C:lysosome"/>
    <property type="evidence" value="ECO:0007669"/>
    <property type="project" value="TreeGrafter"/>
</dbReference>
<evidence type="ECO:0000259" key="3">
    <source>
        <dbReference type="PROSITE" id="PS51767"/>
    </source>
</evidence>
<organism evidence="4 5">
    <name type="scientific">Strongylus vulgaris</name>
    <name type="common">Blood worm</name>
    <dbReference type="NCBI Taxonomy" id="40348"/>
    <lineage>
        <taxon>Eukaryota</taxon>
        <taxon>Metazoa</taxon>
        <taxon>Ecdysozoa</taxon>
        <taxon>Nematoda</taxon>
        <taxon>Chromadorea</taxon>
        <taxon>Rhabditida</taxon>
        <taxon>Rhabditina</taxon>
        <taxon>Rhabditomorpha</taxon>
        <taxon>Strongyloidea</taxon>
        <taxon>Strongylidae</taxon>
        <taxon>Strongylus</taxon>
    </lineage>
</organism>